<keyword evidence="6" id="KW-1185">Reference proteome</keyword>
<feature type="active site" evidence="3">
    <location>
        <position position="75"/>
    </location>
</feature>
<sequence length="220" mass="22736">MTPIANVLWLHGGGWHSRSDEDGAALAAHGLRVVPGRYRLTGEASWPAQFHDARAAARAARAGAPHLPLLVAGDSAGGTLALHVGLRGVDEPGDVAGVLAFWPAVDPLAPDFLRLRRHNNPWTGLLGHEPAPDDPRTADATVTTHVGSGVPVLLAHGHADRSVPVSQSLDLAADLTAAGHPVHALVTHGGHALDLGRPDLHALVAAFLAAHLPARISQPA</sequence>
<name>A0ABV6NXX7_9ACTN</name>
<dbReference type="RefSeq" id="WP_377339594.1">
    <property type="nucleotide sequence ID" value="NZ_JBHLUE010000011.1"/>
</dbReference>
<protein>
    <submittedName>
        <fullName evidence="5">Alpha/beta hydrolase</fullName>
    </submittedName>
</protein>
<comment type="caution">
    <text evidence="5">The sequence shown here is derived from an EMBL/GenBank/DDBJ whole genome shotgun (WGS) entry which is preliminary data.</text>
</comment>
<dbReference type="EMBL" id="JBHLUE010000011">
    <property type="protein sequence ID" value="MFC0565637.1"/>
    <property type="molecule type" value="Genomic_DNA"/>
</dbReference>
<dbReference type="InterPro" id="IPR050300">
    <property type="entry name" value="GDXG_lipolytic_enzyme"/>
</dbReference>
<evidence type="ECO:0000256" key="1">
    <source>
        <dbReference type="ARBA" id="ARBA00010515"/>
    </source>
</evidence>
<evidence type="ECO:0000313" key="6">
    <source>
        <dbReference type="Proteomes" id="UP001589894"/>
    </source>
</evidence>
<feature type="domain" description="BD-FAE-like" evidence="4">
    <location>
        <begin position="5"/>
        <end position="175"/>
    </location>
</feature>
<keyword evidence="2 5" id="KW-0378">Hydrolase</keyword>
<evidence type="ECO:0000313" key="5">
    <source>
        <dbReference type="EMBL" id="MFC0565637.1"/>
    </source>
</evidence>
<dbReference type="PROSITE" id="PS01174">
    <property type="entry name" value="LIPASE_GDXG_SER"/>
    <property type="match status" value="1"/>
</dbReference>
<evidence type="ECO:0000256" key="2">
    <source>
        <dbReference type="ARBA" id="ARBA00022801"/>
    </source>
</evidence>
<reference evidence="5 6" key="1">
    <citation type="submission" date="2024-09" db="EMBL/GenBank/DDBJ databases">
        <authorList>
            <person name="Sun Q."/>
            <person name="Mori K."/>
        </authorList>
    </citation>
    <scope>NUCLEOTIDE SEQUENCE [LARGE SCALE GENOMIC DNA]</scope>
    <source>
        <strain evidence="5 6">TBRC 2205</strain>
    </source>
</reference>
<evidence type="ECO:0000256" key="3">
    <source>
        <dbReference type="PROSITE-ProRule" id="PRU10038"/>
    </source>
</evidence>
<gene>
    <name evidence="5" type="ORF">ACFFHU_16025</name>
</gene>
<dbReference type="Proteomes" id="UP001589894">
    <property type="component" value="Unassembled WGS sequence"/>
</dbReference>
<dbReference type="PANTHER" id="PTHR48081:SF13">
    <property type="entry name" value="ALPHA_BETA HYDROLASE"/>
    <property type="match status" value="1"/>
</dbReference>
<dbReference type="GO" id="GO:0016787">
    <property type="term" value="F:hydrolase activity"/>
    <property type="evidence" value="ECO:0007669"/>
    <property type="project" value="UniProtKB-KW"/>
</dbReference>
<dbReference type="InterPro" id="IPR029058">
    <property type="entry name" value="AB_hydrolase_fold"/>
</dbReference>
<dbReference type="SUPFAM" id="SSF53474">
    <property type="entry name" value="alpha/beta-Hydrolases"/>
    <property type="match status" value="1"/>
</dbReference>
<dbReference type="InterPro" id="IPR033140">
    <property type="entry name" value="Lipase_GDXG_put_SER_AS"/>
</dbReference>
<dbReference type="Pfam" id="PF20434">
    <property type="entry name" value="BD-FAE"/>
    <property type="match status" value="1"/>
</dbReference>
<evidence type="ECO:0000259" key="4">
    <source>
        <dbReference type="Pfam" id="PF20434"/>
    </source>
</evidence>
<organism evidence="5 6">
    <name type="scientific">Plantactinospora siamensis</name>
    <dbReference type="NCBI Taxonomy" id="555372"/>
    <lineage>
        <taxon>Bacteria</taxon>
        <taxon>Bacillati</taxon>
        <taxon>Actinomycetota</taxon>
        <taxon>Actinomycetes</taxon>
        <taxon>Micromonosporales</taxon>
        <taxon>Micromonosporaceae</taxon>
        <taxon>Plantactinospora</taxon>
    </lineage>
</organism>
<proteinExistence type="inferred from homology"/>
<dbReference type="InterPro" id="IPR049492">
    <property type="entry name" value="BD-FAE-like_dom"/>
</dbReference>
<accession>A0ABV6NXX7</accession>
<dbReference type="Gene3D" id="3.40.50.1820">
    <property type="entry name" value="alpha/beta hydrolase"/>
    <property type="match status" value="1"/>
</dbReference>
<comment type="similarity">
    <text evidence="1">Belongs to the 'GDXG' lipolytic enzyme family.</text>
</comment>
<dbReference type="PANTHER" id="PTHR48081">
    <property type="entry name" value="AB HYDROLASE SUPERFAMILY PROTEIN C4A8.06C"/>
    <property type="match status" value="1"/>
</dbReference>